<reference evidence="3 4" key="1">
    <citation type="submission" date="2016-10" db="EMBL/GenBank/DDBJ databases">
        <authorList>
            <person name="de Groot N.N."/>
        </authorList>
    </citation>
    <scope>NUCLEOTIDE SEQUENCE [LARGE SCALE GENOMIC DNA]</scope>
    <source>
        <strain evidence="3 4">DSM 12271</strain>
    </source>
</reference>
<evidence type="ECO:0000256" key="1">
    <source>
        <dbReference type="SAM" id="Coils"/>
    </source>
</evidence>
<dbReference type="Proteomes" id="UP000198619">
    <property type="component" value="Unassembled WGS sequence"/>
</dbReference>
<dbReference type="Pfam" id="PF09669">
    <property type="entry name" value="Phage_pRha"/>
    <property type="match status" value="1"/>
</dbReference>
<sequence>MLKEIVRAQTEGFNRNPVTLDSREVAEMLEKEHWQVLRDIEGSKDGKSLGIIQVLSDNKLGVSDYFIEDSYKDTTGKNNKCYLVTKMGCEVLGNKQQGTKGILFTAKYVKKFNQMEQGILVKQLTPLEQLRLQYQVIEEHEQDIKDIKEDITNIKVNSPLFNIECDELQNAIKQKVIKMMGGKPSIAYEDRSLRGRVFADMQKEVKRQFGLKSYKAIKRGNLEKAYLIIEEYKLPYILENEITLLNNQIAM</sequence>
<gene>
    <name evidence="3" type="ORF">SAMN04488528_1001130</name>
</gene>
<evidence type="ECO:0000313" key="3">
    <source>
        <dbReference type="EMBL" id="SFA70773.1"/>
    </source>
</evidence>
<dbReference type="STRING" id="84698.SAMN04488528_1001130"/>
<evidence type="ECO:0000259" key="2">
    <source>
        <dbReference type="Pfam" id="PF10552"/>
    </source>
</evidence>
<proteinExistence type="predicted"/>
<dbReference type="InterPro" id="IPR018878">
    <property type="entry name" value="ORF6C_dom"/>
</dbReference>
<dbReference type="InterPro" id="IPR014054">
    <property type="entry name" value="Phage_regulatory_Rha"/>
</dbReference>
<keyword evidence="1" id="KW-0175">Coiled coil</keyword>
<evidence type="ECO:0000313" key="4">
    <source>
        <dbReference type="Proteomes" id="UP000198619"/>
    </source>
</evidence>
<dbReference type="Pfam" id="PF10552">
    <property type="entry name" value="ORF6C"/>
    <property type="match status" value="1"/>
</dbReference>
<feature type="coiled-coil region" evidence="1">
    <location>
        <begin position="130"/>
        <end position="157"/>
    </location>
</feature>
<keyword evidence="4" id="KW-1185">Reference proteome</keyword>
<dbReference type="OrthoDB" id="9812611at2"/>
<accession>A0A1I0V3T1</accession>
<name>A0A1I0V3T1_9CLOT</name>
<protein>
    <submittedName>
        <fullName evidence="3">Phage regulatory protein Rha</fullName>
    </submittedName>
</protein>
<dbReference type="AlphaFoldDB" id="A0A1I0V3T1"/>
<organism evidence="3 4">
    <name type="scientific">Clostridium frigidicarnis</name>
    <dbReference type="NCBI Taxonomy" id="84698"/>
    <lineage>
        <taxon>Bacteria</taxon>
        <taxon>Bacillati</taxon>
        <taxon>Bacillota</taxon>
        <taxon>Clostridia</taxon>
        <taxon>Eubacteriales</taxon>
        <taxon>Clostridiaceae</taxon>
        <taxon>Clostridium</taxon>
    </lineage>
</organism>
<dbReference type="RefSeq" id="WP_090037704.1">
    <property type="nucleotide sequence ID" value="NZ_FOKI01000001.1"/>
</dbReference>
<dbReference type="EMBL" id="FOKI01000001">
    <property type="protein sequence ID" value="SFA70773.1"/>
    <property type="molecule type" value="Genomic_DNA"/>
</dbReference>
<feature type="domain" description="ORF6C" evidence="2">
    <location>
        <begin position="129"/>
        <end position="242"/>
    </location>
</feature>